<dbReference type="EMBL" id="JBAMMX010000004">
    <property type="protein sequence ID" value="KAK6942241.1"/>
    <property type="molecule type" value="Genomic_DNA"/>
</dbReference>
<keyword evidence="3" id="KW-1185">Reference proteome</keyword>
<evidence type="ECO:0000313" key="2">
    <source>
        <dbReference type="EMBL" id="KAK6942241.1"/>
    </source>
</evidence>
<dbReference type="PANTHER" id="PTHR31170">
    <property type="entry name" value="BNAC04G53230D PROTEIN"/>
    <property type="match status" value="1"/>
</dbReference>
<organism evidence="2 3">
    <name type="scientific">Dillenia turbinata</name>
    <dbReference type="NCBI Taxonomy" id="194707"/>
    <lineage>
        <taxon>Eukaryota</taxon>
        <taxon>Viridiplantae</taxon>
        <taxon>Streptophyta</taxon>
        <taxon>Embryophyta</taxon>
        <taxon>Tracheophyta</taxon>
        <taxon>Spermatophyta</taxon>
        <taxon>Magnoliopsida</taxon>
        <taxon>eudicotyledons</taxon>
        <taxon>Gunneridae</taxon>
        <taxon>Pentapetalae</taxon>
        <taxon>Dilleniales</taxon>
        <taxon>Dilleniaceae</taxon>
        <taxon>Dillenia</taxon>
    </lineage>
</organism>
<comment type="caution">
    <text evidence="2">The sequence shown here is derived from an EMBL/GenBank/DDBJ whole genome shotgun (WGS) entry which is preliminary data.</text>
</comment>
<dbReference type="InterPro" id="IPR004158">
    <property type="entry name" value="DUF247_pln"/>
</dbReference>
<dbReference type="Proteomes" id="UP001370490">
    <property type="component" value="Unassembled WGS sequence"/>
</dbReference>
<gene>
    <name evidence="2" type="ORF">RJ641_027618</name>
</gene>
<name>A0AAN8ZLH1_9MAGN</name>
<protein>
    <submittedName>
        <fullName evidence="2">Uncharacterized protein</fullName>
    </submittedName>
</protein>
<proteinExistence type="predicted"/>
<sequence length="440" mass="51316">MKGRQHSQGFPSMFPDQDPQDCSVDVNYAGRKGHTFAKTWSIFKVPALLRDVDNEAYTPKMISIGPFHRHRAELKSMEAQKQRLLDQLLQRINCNNVTKETLLDAMKRLEQRTEECYYGDFEEKCSDDFVWMMVLDGCFIVELLRLTEKRKNNEYEVNDPIFATHWMVPSIRRDMLMLENQLPLFVLQEIFDLTKTKEDGRSLNYLGLQFFQPIRPGDETTFDYELKGDPPHLLALFQSSFVSHHETFSDNSRKSENPHKGWLNQAKLIREAGIKIKSKTGPLLDMVFEKNVLEIPTIFIYFSTGFVIRNLVAYEQSNRNAKPYFTCLVVFYNSLVDSCEDVRILREAGIVRHAQGSDEDVMKMINSLSIGVVCDESNSYYISDVMEKLYEVCHSSWTKIRIKFVRNYAPPLDFLSVLLFYLALIQTFFSVFPYFFPRTN</sequence>
<keyword evidence="1" id="KW-0812">Transmembrane</keyword>
<keyword evidence="1" id="KW-1133">Transmembrane helix</keyword>
<evidence type="ECO:0000313" key="3">
    <source>
        <dbReference type="Proteomes" id="UP001370490"/>
    </source>
</evidence>
<dbReference type="Pfam" id="PF03140">
    <property type="entry name" value="DUF247"/>
    <property type="match status" value="1"/>
</dbReference>
<accession>A0AAN8ZLH1</accession>
<reference evidence="2 3" key="1">
    <citation type="submission" date="2023-12" db="EMBL/GenBank/DDBJ databases">
        <title>A high-quality genome assembly for Dillenia turbinata (Dilleniales).</title>
        <authorList>
            <person name="Chanderbali A."/>
        </authorList>
    </citation>
    <scope>NUCLEOTIDE SEQUENCE [LARGE SCALE GENOMIC DNA]</scope>
    <source>
        <strain evidence="2">LSX21</strain>
        <tissue evidence="2">Leaf</tissue>
    </source>
</reference>
<feature type="transmembrane region" description="Helical" evidence="1">
    <location>
        <begin position="414"/>
        <end position="436"/>
    </location>
</feature>
<evidence type="ECO:0000256" key="1">
    <source>
        <dbReference type="SAM" id="Phobius"/>
    </source>
</evidence>
<keyword evidence="1" id="KW-0472">Membrane</keyword>
<dbReference type="AlphaFoldDB" id="A0AAN8ZLH1"/>
<dbReference type="PANTHER" id="PTHR31170:SF25">
    <property type="entry name" value="BNAA09G04570D PROTEIN"/>
    <property type="match status" value="1"/>
</dbReference>